<organism evidence="4 5">
    <name type="scientific">Lasiosphaeris hirsuta</name>
    <dbReference type="NCBI Taxonomy" id="260670"/>
    <lineage>
        <taxon>Eukaryota</taxon>
        <taxon>Fungi</taxon>
        <taxon>Dikarya</taxon>
        <taxon>Ascomycota</taxon>
        <taxon>Pezizomycotina</taxon>
        <taxon>Sordariomycetes</taxon>
        <taxon>Sordariomycetidae</taxon>
        <taxon>Sordariales</taxon>
        <taxon>Lasiosphaeriaceae</taxon>
        <taxon>Lasiosphaeris</taxon>
    </lineage>
</organism>
<feature type="compositionally biased region" description="Polar residues" evidence="3">
    <location>
        <begin position="479"/>
        <end position="496"/>
    </location>
</feature>
<dbReference type="EMBL" id="JAUKUA010000006">
    <property type="protein sequence ID" value="KAK0708629.1"/>
    <property type="molecule type" value="Genomic_DNA"/>
</dbReference>
<feature type="compositionally biased region" description="Basic and acidic residues" evidence="3">
    <location>
        <begin position="104"/>
        <end position="117"/>
    </location>
</feature>
<feature type="compositionally biased region" description="Low complexity" evidence="3">
    <location>
        <begin position="597"/>
        <end position="625"/>
    </location>
</feature>
<keyword evidence="5" id="KW-1185">Reference proteome</keyword>
<feature type="compositionally biased region" description="Polar residues" evidence="3">
    <location>
        <begin position="369"/>
        <end position="379"/>
    </location>
</feature>
<keyword evidence="2" id="KW-0539">Nucleus</keyword>
<feature type="compositionally biased region" description="Low complexity" evidence="3">
    <location>
        <begin position="633"/>
        <end position="665"/>
    </location>
</feature>
<dbReference type="Proteomes" id="UP001172102">
    <property type="component" value="Unassembled WGS sequence"/>
</dbReference>
<protein>
    <recommendedName>
        <fullName evidence="6">LisH domain-containing protein</fullName>
    </recommendedName>
</protein>
<sequence>MNNMANMANMNPMGGPVGAPMPMMNNSGALPPQGGQRHQANDSNRTLLNTYIYEYFIRNGMYDCARQVIQYDPNINVKKDSPGGRRDEGGNIVGNGLGDDPMDTDTKDGLDQKRPDDLPAPNVPNLLPDSCFLYEWFCLFWDVFNSQKGKGSSNQVNQYVQHTQQQSRLRQEAQQTMLRNIRPPEAFAAQQQYQQHMMRGMQNGAMNMNMKPGNPLQRAAMANNNPQMQMLQQKAAGQMQRDPSDMDGSRVRPASPGSNDNAPSPSKRPRLDGGAPFPGQVMMPNGRPAQVMPGQQQVGNGPDTARAMFFHNGISLNPASLNPDHLQAFVSATPNLQAKNIASYSANLQQHHGNQMPNKPMANAGGPQPQGSPMVQQGPNGAALEQFYNPGDIAPNMRPGPGAQATGSNHALQDYQMQLMLLEQQNKKRLMMARQEQDITGGSMQRPDGPGGPGGPGAPPGPGGQNFQGTSPPGGRNGASPNPSEQMKRGSQQMGNAANMGSPLPDGSVQSRSSPSSMNFMGGGNMDPNGGGPQFFKNDGMHMNMAGQINGNMRPPSSHPGQPFSGQMTQQQQQMMQARAQQQAAQQQAAGQGGPGMQWQQNGPNGQMPGQGPQPQVQGTPQQRAMPPPPSAPAAATAAANSRNTTSSPQTSTAAPPTPQQGNKPAPKKKDTKNAKSKAATQKKAGPNLNAGTTPAAEADPPQETPTPATPITPINPQSFGKNQNVNAAQAVPNGQPAASAPPQAVAPVAAQTHTDPNRGPNFMDPAGPLVSSVWNTRASASTNPPQDFSMDFANPLTSGDVLTDFDFDSFLHDTNGGEDAGFGFDPGAFSMEGGEIGAE</sequence>
<gene>
    <name evidence="4" type="ORF">B0H67DRAFT_345468</name>
</gene>
<feature type="compositionally biased region" description="Gly residues" evidence="3">
    <location>
        <begin position="521"/>
        <end position="533"/>
    </location>
</feature>
<feature type="compositionally biased region" description="Low complexity" evidence="3">
    <location>
        <begin position="693"/>
        <end position="702"/>
    </location>
</feature>
<dbReference type="AlphaFoldDB" id="A0AA40A3J8"/>
<evidence type="ECO:0000313" key="5">
    <source>
        <dbReference type="Proteomes" id="UP001172102"/>
    </source>
</evidence>
<name>A0AA40A3J8_9PEZI</name>
<dbReference type="PANTHER" id="PTHR45093:SF2">
    <property type="entry name" value="LISH DOMAIN-CONTAINING PROTEIN"/>
    <property type="match status" value="1"/>
</dbReference>
<evidence type="ECO:0000256" key="3">
    <source>
        <dbReference type="SAM" id="MobiDB-lite"/>
    </source>
</evidence>
<accession>A0AA40A3J8</accession>
<feature type="region of interest" description="Disordered" evidence="3">
    <location>
        <begin position="18"/>
        <end position="41"/>
    </location>
</feature>
<reference evidence="4" key="1">
    <citation type="submission" date="2023-06" db="EMBL/GenBank/DDBJ databases">
        <title>Genome-scale phylogeny and comparative genomics of the fungal order Sordariales.</title>
        <authorList>
            <consortium name="Lawrence Berkeley National Laboratory"/>
            <person name="Hensen N."/>
            <person name="Bonometti L."/>
            <person name="Westerberg I."/>
            <person name="Brannstrom I.O."/>
            <person name="Guillou S."/>
            <person name="Cros-Aarteil S."/>
            <person name="Calhoun S."/>
            <person name="Haridas S."/>
            <person name="Kuo A."/>
            <person name="Mondo S."/>
            <person name="Pangilinan J."/>
            <person name="Riley R."/>
            <person name="Labutti K."/>
            <person name="Andreopoulos B."/>
            <person name="Lipzen A."/>
            <person name="Chen C."/>
            <person name="Yanf M."/>
            <person name="Daum C."/>
            <person name="Ng V."/>
            <person name="Clum A."/>
            <person name="Steindorff A."/>
            <person name="Ohm R."/>
            <person name="Martin F."/>
            <person name="Silar P."/>
            <person name="Natvig D."/>
            <person name="Lalanne C."/>
            <person name="Gautier V."/>
            <person name="Ament-Velasquez S.L."/>
            <person name="Kruys A."/>
            <person name="Hutchinson M.I."/>
            <person name="Powell A.J."/>
            <person name="Barry K."/>
            <person name="Miller A.N."/>
            <person name="Grigoriev I.V."/>
            <person name="Debuchy R."/>
            <person name="Gladieux P."/>
            <person name="Thoren M.H."/>
            <person name="Johannesson H."/>
        </authorList>
    </citation>
    <scope>NUCLEOTIDE SEQUENCE</scope>
    <source>
        <strain evidence="4">SMH4607-1</strain>
    </source>
</reference>
<evidence type="ECO:0000256" key="1">
    <source>
        <dbReference type="ARBA" id="ARBA00004123"/>
    </source>
</evidence>
<feature type="region of interest" description="Disordered" evidence="3">
    <location>
        <begin position="353"/>
        <end position="408"/>
    </location>
</feature>
<feature type="compositionally biased region" description="Low complexity" evidence="3">
    <location>
        <begin position="561"/>
        <end position="590"/>
    </location>
</feature>
<dbReference type="PANTHER" id="PTHR45093">
    <property type="entry name" value="TRANSCRIPTION ACTIVATOR MSS11"/>
    <property type="match status" value="1"/>
</dbReference>
<feature type="region of interest" description="Disordered" evidence="3">
    <location>
        <begin position="231"/>
        <end position="286"/>
    </location>
</feature>
<evidence type="ECO:0000313" key="4">
    <source>
        <dbReference type="EMBL" id="KAK0708629.1"/>
    </source>
</evidence>
<feature type="region of interest" description="Disordered" evidence="3">
    <location>
        <begin position="75"/>
        <end position="122"/>
    </location>
</feature>
<feature type="compositionally biased region" description="Low complexity" evidence="3">
    <location>
        <begin position="712"/>
        <end position="752"/>
    </location>
</feature>
<feature type="compositionally biased region" description="Basic and acidic residues" evidence="3">
    <location>
        <begin position="77"/>
        <end position="89"/>
    </location>
</feature>
<comment type="caution">
    <text evidence="4">The sequence shown here is derived from an EMBL/GenBank/DDBJ whole genome shotgun (WGS) entry which is preliminary data.</text>
</comment>
<dbReference type="GO" id="GO:0005634">
    <property type="term" value="C:nucleus"/>
    <property type="evidence" value="ECO:0007669"/>
    <property type="project" value="UniProtKB-SubCell"/>
</dbReference>
<feature type="compositionally biased region" description="Polar residues" evidence="3">
    <location>
        <begin position="508"/>
        <end position="517"/>
    </location>
</feature>
<feature type="region of interest" description="Disordered" evidence="3">
    <location>
        <begin position="439"/>
        <end position="769"/>
    </location>
</feature>
<evidence type="ECO:0000256" key="2">
    <source>
        <dbReference type="ARBA" id="ARBA00023242"/>
    </source>
</evidence>
<evidence type="ECO:0008006" key="6">
    <source>
        <dbReference type="Google" id="ProtNLM"/>
    </source>
</evidence>
<proteinExistence type="predicted"/>
<comment type="subcellular location">
    <subcellularLocation>
        <location evidence="1">Nucleus</location>
    </subcellularLocation>
</comment>